<dbReference type="GO" id="GO:0006357">
    <property type="term" value="P:regulation of transcription by RNA polymerase II"/>
    <property type="evidence" value="ECO:0007669"/>
    <property type="project" value="TreeGrafter"/>
</dbReference>
<evidence type="ECO:0000256" key="1">
    <source>
        <dbReference type="ARBA" id="ARBA00004123"/>
    </source>
</evidence>
<evidence type="ECO:0000256" key="3">
    <source>
        <dbReference type="ARBA" id="ARBA00022737"/>
    </source>
</evidence>
<feature type="non-terminal residue" evidence="6">
    <location>
        <position position="1"/>
    </location>
</feature>
<comment type="caution">
    <text evidence="6">The sequence shown here is derived from an EMBL/GenBank/DDBJ whole genome shotgun (WGS) entry which is preliminary data.</text>
</comment>
<evidence type="ECO:0000313" key="7">
    <source>
        <dbReference type="Proteomes" id="UP000673691"/>
    </source>
</evidence>
<dbReference type="AlphaFoldDB" id="A0A8H7ZU82"/>
<dbReference type="Gene3D" id="2.130.10.10">
    <property type="entry name" value="YVTN repeat-like/Quinoprotein amine dehydrogenase"/>
    <property type="match status" value="1"/>
</dbReference>
<dbReference type="Proteomes" id="UP000673691">
    <property type="component" value="Unassembled WGS sequence"/>
</dbReference>
<dbReference type="InterPro" id="IPR045183">
    <property type="entry name" value="Ebi-like"/>
</dbReference>
<dbReference type="OrthoDB" id="1367865at2759"/>
<dbReference type="PANTHER" id="PTHR22846">
    <property type="entry name" value="WD40 REPEAT PROTEIN"/>
    <property type="match status" value="1"/>
</dbReference>
<dbReference type="PROSITE" id="PS50082">
    <property type="entry name" value="WD_REPEATS_2"/>
    <property type="match status" value="3"/>
</dbReference>
<dbReference type="InterPro" id="IPR019775">
    <property type="entry name" value="WD40_repeat_CS"/>
</dbReference>
<evidence type="ECO:0000313" key="6">
    <source>
        <dbReference type="EMBL" id="KAG5459390.1"/>
    </source>
</evidence>
<protein>
    <submittedName>
        <fullName evidence="6">WD40-repeat-containing domain protein</fullName>
    </submittedName>
</protein>
<accession>A0A8H7ZU82</accession>
<dbReference type="EMBL" id="JAEFCI010006913">
    <property type="protein sequence ID" value="KAG5459390.1"/>
    <property type="molecule type" value="Genomic_DNA"/>
</dbReference>
<evidence type="ECO:0000256" key="4">
    <source>
        <dbReference type="ARBA" id="ARBA00023242"/>
    </source>
</evidence>
<keyword evidence="7" id="KW-1185">Reference proteome</keyword>
<proteinExistence type="predicted"/>
<organism evidence="6 7">
    <name type="scientific">Olpidium bornovanus</name>
    <dbReference type="NCBI Taxonomy" id="278681"/>
    <lineage>
        <taxon>Eukaryota</taxon>
        <taxon>Fungi</taxon>
        <taxon>Fungi incertae sedis</taxon>
        <taxon>Olpidiomycota</taxon>
        <taxon>Olpidiomycotina</taxon>
        <taxon>Olpidiomycetes</taxon>
        <taxon>Olpidiales</taxon>
        <taxon>Olpidiaceae</taxon>
        <taxon>Olpidium</taxon>
    </lineage>
</organism>
<comment type="subcellular location">
    <subcellularLocation>
        <location evidence="1">Nucleus</location>
    </subcellularLocation>
</comment>
<dbReference type="InterPro" id="IPR020472">
    <property type="entry name" value="WD40_PAC1"/>
</dbReference>
<dbReference type="InterPro" id="IPR001680">
    <property type="entry name" value="WD40_rpt"/>
</dbReference>
<feature type="repeat" description="WD" evidence="5">
    <location>
        <begin position="291"/>
        <end position="332"/>
    </location>
</feature>
<sequence length="375" mass="40223">ERNSPGLRHVRRPSPLVDQHDKHGLARYAGPGSGRHILFVVDLSASSSAPPPLLIFQFRLRCSDGSPGALRHALQGHHGPIFALRWNKTGDLLLSAGVDGKVIIWDAKTGTAVQQFLVHTGIAFAPLGVASRPVLDADWRDDSMFATASSDNDVAVCQLGHNGAIKHFKGHKVGLLDRRCEGEVNTVRWEPSGRYLASCSDDGTAKVNLPFSSANSRAACVSPHFYVSRPRKKVWTMDSDEPMATLSHGREVYSLRWKPAASGAGSTLATASFDHVARLWEIPSGELVRQLAGHADAVYALEFDQGGRRLATGGLDGWMAVWDVETGVMLTRRYAGASGSVFSIGWNVGGDRVAAAASDHTVIVLEAPSNSGPPK</sequence>
<dbReference type="PROSITE" id="PS50294">
    <property type="entry name" value="WD_REPEATS_REGION"/>
    <property type="match status" value="2"/>
</dbReference>
<keyword evidence="2 5" id="KW-0853">WD repeat</keyword>
<reference evidence="6 7" key="1">
    <citation type="journal article" name="Sci. Rep.">
        <title>Genome-scale phylogenetic analyses confirm Olpidium as the closest living zoosporic fungus to the non-flagellated, terrestrial fungi.</title>
        <authorList>
            <person name="Chang Y."/>
            <person name="Rochon D."/>
            <person name="Sekimoto S."/>
            <person name="Wang Y."/>
            <person name="Chovatia M."/>
            <person name="Sandor L."/>
            <person name="Salamov A."/>
            <person name="Grigoriev I.V."/>
            <person name="Stajich J.E."/>
            <person name="Spatafora J.W."/>
        </authorList>
    </citation>
    <scope>NUCLEOTIDE SEQUENCE [LARGE SCALE GENOMIC DNA]</scope>
    <source>
        <strain evidence="6">S191</strain>
    </source>
</reference>
<dbReference type="SUPFAM" id="SSF50978">
    <property type="entry name" value="WD40 repeat-like"/>
    <property type="match status" value="1"/>
</dbReference>
<evidence type="ECO:0000256" key="2">
    <source>
        <dbReference type="ARBA" id="ARBA00022574"/>
    </source>
</evidence>
<dbReference type="PRINTS" id="PR00320">
    <property type="entry name" value="GPROTEINBRPT"/>
</dbReference>
<evidence type="ECO:0000256" key="5">
    <source>
        <dbReference type="PROSITE-ProRule" id="PRU00221"/>
    </source>
</evidence>
<dbReference type="GO" id="GO:0003714">
    <property type="term" value="F:transcription corepressor activity"/>
    <property type="evidence" value="ECO:0007669"/>
    <property type="project" value="InterPro"/>
</dbReference>
<dbReference type="Pfam" id="PF00400">
    <property type="entry name" value="WD40"/>
    <property type="match status" value="4"/>
</dbReference>
<feature type="repeat" description="WD" evidence="5">
    <location>
        <begin position="245"/>
        <end position="290"/>
    </location>
</feature>
<keyword evidence="3" id="KW-0677">Repeat</keyword>
<feature type="repeat" description="WD" evidence="5">
    <location>
        <begin position="74"/>
        <end position="115"/>
    </location>
</feature>
<dbReference type="CDD" id="cd00200">
    <property type="entry name" value="WD40"/>
    <property type="match status" value="1"/>
</dbReference>
<dbReference type="GO" id="GO:0034967">
    <property type="term" value="C:Set3 complex"/>
    <property type="evidence" value="ECO:0007669"/>
    <property type="project" value="TreeGrafter"/>
</dbReference>
<keyword evidence="4" id="KW-0539">Nucleus</keyword>
<dbReference type="SMART" id="SM00320">
    <property type="entry name" value="WD40"/>
    <property type="match status" value="6"/>
</dbReference>
<dbReference type="InterPro" id="IPR036322">
    <property type="entry name" value="WD40_repeat_dom_sf"/>
</dbReference>
<name>A0A8H7ZU82_9FUNG</name>
<dbReference type="PROSITE" id="PS00678">
    <property type="entry name" value="WD_REPEATS_1"/>
    <property type="match status" value="3"/>
</dbReference>
<gene>
    <name evidence="6" type="ORF">BJ554DRAFT_208</name>
</gene>
<dbReference type="InterPro" id="IPR015943">
    <property type="entry name" value="WD40/YVTN_repeat-like_dom_sf"/>
</dbReference>
<dbReference type="PANTHER" id="PTHR22846:SF2">
    <property type="entry name" value="F-BOX-LIKE_WD REPEAT-CONTAINING PROTEIN EBI"/>
    <property type="match status" value="1"/>
</dbReference>